<comment type="caution">
    <text evidence="2">The sequence shown here is derived from an EMBL/GenBank/DDBJ whole genome shotgun (WGS) entry which is preliminary data.</text>
</comment>
<dbReference type="AlphaFoldDB" id="A0A9P7TYP2"/>
<evidence type="ECO:0000313" key="3">
    <source>
        <dbReference type="Proteomes" id="UP000707071"/>
    </source>
</evidence>
<feature type="region of interest" description="Disordered" evidence="1">
    <location>
        <begin position="46"/>
        <end position="68"/>
    </location>
</feature>
<keyword evidence="3" id="KW-1185">Reference proteome</keyword>
<evidence type="ECO:0000256" key="1">
    <source>
        <dbReference type="SAM" id="MobiDB-lite"/>
    </source>
</evidence>
<protein>
    <submittedName>
        <fullName evidence="2">Uncharacterized protein</fullName>
    </submittedName>
</protein>
<accession>A0A9P7TYP2</accession>
<evidence type="ECO:0000313" key="2">
    <source>
        <dbReference type="EMBL" id="KAG6283556.1"/>
    </source>
</evidence>
<proteinExistence type="predicted"/>
<gene>
    <name evidence="2" type="ORF">E4U09_000216</name>
</gene>
<reference evidence="2 3" key="1">
    <citation type="journal article" date="2020" name="bioRxiv">
        <title>Whole genome comparisons of ergot fungi reveals the divergence and evolution of species within the genus Claviceps are the result of varying mechanisms driving genome evolution and host range expansion.</title>
        <authorList>
            <person name="Wyka S.A."/>
            <person name="Mondo S.J."/>
            <person name="Liu M."/>
            <person name="Dettman J."/>
            <person name="Nalam V."/>
            <person name="Broders K.D."/>
        </authorList>
    </citation>
    <scope>NUCLEOTIDE SEQUENCE [LARGE SCALE GENOMIC DNA]</scope>
    <source>
        <strain evidence="2 3">Clav52</strain>
    </source>
</reference>
<organism evidence="2 3">
    <name type="scientific">Claviceps aff. purpurea</name>
    <dbReference type="NCBI Taxonomy" id="1967640"/>
    <lineage>
        <taxon>Eukaryota</taxon>
        <taxon>Fungi</taxon>
        <taxon>Dikarya</taxon>
        <taxon>Ascomycota</taxon>
        <taxon>Pezizomycotina</taxon>
        <taxon>Sordariomycetes</taxon>
        <taxon>Hypocreomycetidae</taxon>
        <taxon>Hypocreales</taxon>
        <taxon>Clavicipitaceae</taxon>
        <taxon>Claviceps</taxon>
    </lineage>
</organism>
<name>A0A9P7TYP2_9HYPO</name>
<sequence>MAMPWAEIFGPSAKLRCQACQQHLVPAASEALPPAVQGSNKLRIESPKVPTLNRANPGIPALLPGPTA</sequence>
<dbReference type="EMBL" id="SRRH01001031">
    <property type="protein sequence ID" value="KAG6283556.1"/>
    <property type="molecule type" value="Genomic_DNA"/>
</dbReference>
<dbReference type="Proteomes" id="UP000707071">
    <property type="component" value="Unassembled WGS sequence"/>
</dbReference>